<feature type="domain" description="SGTA homodimerisation" evidence="6">
    <location>
        <begin position="12"/>
        <end position="68"/>
    </location>
</feature>
<dbReference type="GO" id="GO:0072380">
    <property type="term" value="C:TRC complex"/>
    <property type="evidence" value="ECO:0007669"/>
    <property type="project" value="TreeGrafter"/>
</dbReference>
<gene>
    <name evidence="7" type="ORF">RJ640_026026</name>
</gene>
<sequence length="425" mass="46531">MAIMKTDSPFCRRIAVAFLDFLNKVEPAPDADIEGLEVARECLAEVFKIDQSAVDNWGKSDSLVDMFSAWETNHDMRSDVSHEVLSADAPSTSSAHNAAYSNLAEASQSLGEDWTGEAQTKGTSEDELFGNFLRALEKIHYFRTTPGHDDQALVERAGSAFFNALTELQNSGCWTNDQKDLAETFKSQGNKALKSKLFSDAIELYTYAIAICEDNAVYYCNRAAAYTQINQFSEAIRDCLKSIEIDPNYSKAYSRLGFAYYAQGSYRDAIDKGFIKALQLDPSNVSVKENILVAEQKLREEQQRTEHDQSSSSANRDQNQQSAGGSSHQSTAPPFTSMPFNANGLTTDIASMLMNMAANVQGQHSQDGPGGSEPEVRVGGNINVNLGDQMPQDLTGALRSVMEMLSGAAPHDNTQDNMNGRPESS</sequence>
<dbReference type="PANTHER" id="PTHR45831">
    <property type="entry name" value="LD24721P"/>
    <property type="match status" value="1"/>
</dbReference>
<dbReference type="InterPro" id="IPR011990">
    <property type="entry name" value="TPR-like_helical_dom_sf"/>
</dbReference>
<feature type="repeat" description="TPR" evidence="4">
    <location>
        <begin position="216"/>
        <end position="249"/>
    </location>
</feature>
<dbReference type="GO" id="GO:0016020">
    <property type="term" value="C:membrane"/>
    <property type="evidence" value="ECO:0007669"/>
    <property type="project" value="TreeGrafter"/>
</dbReference>
<dbReference type="Proteomes" id="UP001187471">
    <property type="component" value="Unassembled WGS sequence"/>
</dbReference>
<keyword evidence="3 4" id="KW-0802">TPR repeat</keyword>
<evidence type="ECO:0000259" key="6">
    <source>
        <dbReference type="Pfam" id="PF16546"/>
    </source>
</evidence>
<evidence type="ECO:0000313" key="8">
    <source>
        <dbReference type="Proteomes" id="UP001187471"/>
    </source>
</evidence>
<evidence type="ECO:0000256" key="3">
    <source>
        <dbReference type="ARBA" id="ARBA00022803"/>
    </source>
</evidence>
<dbReference type="EMBL" id="JAVXUO010001800">
    <property type="protein sequence ID" value="KAK2979076.1"/>
    <property type="molecule type" value="Genomic_DNA"/>
</dbReference>
<feature type="region of interest" description="Disordered" evidence="5">
    <location>
        <begin position="361"/>
        <end position="380"/>
    </location>
</feature>
<dbReference type="Pfam" id="PF16546">
    <property type="entry name" value="SGTA_dimer"/>
    <property type="match status" value="1"/>
</dbReference>
<dbReference type="Gene3D" id="1.25.40.10">
    <property type="entry name" value="Tetratricopeptide repeat domain"/>
    <property type="match status" value="1"/>
</dbReference>
<keyword evidence="2" id="KW-0677">Repeat</keyword>
<evidence type="ECO:0000256" key="1">
    <source>
        <dbReference type="ARBA" id="ARBA00008175"/>
    </source>
</evidence>
<feature type="compositionally biased region" description="Polar residues" evidence="5">
    <location>
        <begin position="415"/>
        <end position="425"/>
    </location>
</feature>
<dbReference type="PROSITE" id="PS50005">
    <property type="entry name" value="TPR"/>
    <property type="match status" value="1"/>
</dbReference>
<dbReference type="Pfam" id="PF00515">
    <property type="entry name" value="TPR_1"/>
    <property type="match status" value="1"/>
</dbReference>
<dbReference type="FunFam" id="1.25.40.10:FF:000330">
    <property type="entry name" value="Tetratricopeptide repeat (TPR)-like superfamily protein"/>
    <property type="match status" value="1"/>
</dbReference>
<organism evidence="7 8">
    <name type="scientific">Escallonia rubra</name>
    <dbReference type="NCBI Taxonomy" id="112253"/>
    <lineage>
        <taxon>Eukaryota</taxon>
        <taxon>Viridiplantae</taxon>
        <taxon>Streptophyta</taxon>
        <taxon>Embryophyta</taxon>
        <taxon>Tracheophyta</taxon>
        <taxon>Spermatophyta</taxon>
        <taxon>Magnoliopsida</taxon>
        <taxon>eudicotyledons</taxon>
        <taxon>Gunneridae</taxon>
        <taxon>Pentapetalae</taxon>
        <taxon>asterids</taxon>
        <taxon>campanulids</taxon>
        <taxon>Escalloniales</taxon>
        <taxon>Escalloniaceae</taxon>
        <taxon>Escallonia</taxon>
    </lineage>
</organism>
<evidence type="ECO:0000313" key="7">
    <source>
        <dbReference type="EMBL" id="KAK2979076.1"/>
    </source>
</evidence>
<feature type="compositionally biased region" description="Polar residues" evidence="5">
    <location>
        <begin position="310"/>
        <end position="343"/>
    </location>
</feature>
<comment type="caution">
    <text evidence="7">The sequence shown here is derived from an EMBL/GenBank/DDBJ whole genome shotgun (WGS) entry which is preliminary data.</text>
</comment>
<feature type="region of interest" description="Disordered" evidence="5">
    <location>
        <begin position="406"/>
        <end position="425"/>
    </location>
</feature>
<dbReference type="InterPro" id="IPR032374">
    <property type="entry name" value="SGTA_dimer"/>
</dbReference>
<accession>A0AA88RHD8</accession>
<comment type="similarity">
    <text evidence="1">Belongs to the SGT family.</text>
</comment>
<evidence type="ECO:0000256" key="2">
    <source>
        <dbReference type="ARBA" id="ARBA00022737"/>
    </source>
</evidence>
<dbReference type="AlphaFoldDB" id="A0AA88RHD8"/>
<evidence type="ECO:0000256" key="5">
    <source>
        <dbReference type="SAM" id="MobiDB-lite"/>
    </source>
</evidence>
<dbReference type="SMART" id="SM00028">
    <property type="entry name" value="TPR"/>
    <property type="match status" value="3"/>
</dbReference>
<name>A0AA88RHD8_9ASTE</name>
<dbReference type="SUPFAM" id="SSF48452">
    <property type="entry name" value="TPR-like"/>
    <property type="match status" value="1"/>
</dbReference>
<feature type="compositionally biased region" description="Basic and acidic residues" evidence="5">
    <location>
        <begin position="300"/>
        <end position="309"/>
    </location>
</feature>
<proteinExistence type="inferred from homology"/>
<evidence type="ECO:0000256" key="4">
    <source>
        <dbReference type="PROSITE-ProRule" id="PRU00339"/>
    </source>
</evidence>
<dbReference type="PANTHER" id="PTHR45831:SF2">
    <property type="entry name" value="LD24721P"/>
    <property type="match status" value="1"/>
</dbReference>
<protein>
    <recommendedName>
        <fullName evidence="6">SGTA homodimerisation domain-containing protein</fullName>
    </recommendedName>
</protein>
<dbReference type="InterPro" id="IPR047150">
    <property type="entry name" value="SGT"/>
</dbReference>
<feature type="region of interest" description="Disordered" evidence="5">
    <location>
        <begin position="300"/>
        <end position="343"/>
    </location>
</feature>
<dbReference type="InterPro" id="IPR019734">
    <property type="entry name" value="TPR_rpt"/>
</dbReference>
<reference evidence="7" key="1">
    <citation type="submission" date="2022-12" db="EMBL/GenBank/DDBJ databases">
        <title>Draft genome assemblies for two species of Escallonia (Escalloniales).</title>
        <authorList>
            <person name="Chanderbali A."/>
            <person name="Dervinis C."/>
            <person name="Anghel I."/>
            <person name="Soltis D."/>
            <person name="Soltis P."/>
            <person name="Zapata F."/>
        </authorList>
    </citation>
    <scope>NUCLEOTIDE SEQUENCE</scope>
    <source>
        <strain evidence="7">UCBG92.1500</strain>
        <tissue evidence="7">Leaf</tissue>
    </source>
</reference>
<dbReference type="Gene3D" id="1.20.5.420">
    <property type="entry name" value="Immunoglobulin FC, subunit C"/>
    <property type="match status" value="1"/>
</dbReference>
<dbReference type="GO" id="GO:0006620">
    <property type="term" value="P:post-translational protein targeting to endoplasmic reticulum membrane"/>
    <property type="evidence" value="ECO:0007669"/>
    <property type="project" value="TreeGrafter"/>
</dbReference>
<keyword evidence="8" id="KW-1185">Reference proteome</keyword>
<dbReference type="GO" id="GO:0060090">
    <property type="term" value="F:molecular adaptor activity"/>
    <property type="evidence" value="ECO:0007669"/>
    <property type="project" value="TreeGrafter"/>
</dbReference>